<feature type="domain" description="Tc1-like transposase DDE" evidence="1">
    <location>
        <begin position="3"/>
        <end position="50"/>
    </location>
</feature>
<sequence>MRWLKKVPNRFEFTFTPKHGSWLNLIEIFFSKMARSFLRHLRVSSKEELKRRINQYIDEVNQDPVVFQWKYKMDEVLV</sequence>
<reference evidence="2" key="1">
    <citation type="journal article" date="2014" name="Front. Microbiol.">
        <title>High frequency of phylogenetically diverse reductive dehalogenase-homologous genes in deep subseafloor sedimentary metagenomes.</title>
        <authorList>
            <person name="Kawai M."/>
            <person name="Futagami T."/>
            <person name="Toyoda A."/>
            <person name="Takaki Y."/>
            <person name="Nishi S."/>
            <person name="Hori S."/>
            <person name="Arai W."/>
            <person name="Tsubouchi T."/>
            <person name="Morono Y."/>
            <person name="Uchiyama I."/>
            <person name="Ito T."/>
            <person name="Fujiyama A."/>
            <person name="Inagaki F."/>
            <person name="Takami H."/>
        </authorList>
    </citation>
    <scope>NUCLEOTIDE SEQUENCE</scope>
    <source>
        <strain evidence="2">Expedition CK06-06</strain>
    </source>
</reference>
<evidence type="ECO:0000313" key="2">
    <source>
        <dbReference type="EMBL" id="GAG71008.1"/>
    </source>
</evidence>
<dbReference type="Pfam" id="PF13358">
    <property type="entry name" value="DDE_3"/>
    <property type="match status" value="1"/>
</dbReference>
<protein>
    <recommendedName>
        <fullName evidence="1">Tc1-like transposase DDE domain-containing protein</fullName>
    </recommendedName>
</protein>
<organism evidence="2">
    <name type="scientific">marine sediment metagenome</name>
    <dbReference type="NCBI Taxonomy" id="412755"/>
    <lineage>
        <taxon>unclassified sequences</taxon>
        <taxon>metagenomes</taxon>
        <taxon>ecological metagenomes</taxon>
    </lineage>
</organism>
<dbReference type="AlphaFoldDB" id="X1AED1"/>
<dbReference type="InterPro" id="IPR036397">
    <property type="entry name" value="RNaseH_sf"/>
</dbReference>
<dbReference type="EMBL" id="BART01001567">
    <property type="protein sequence ID" value="GAG71008.1"/>
    <property type="molecule type" value="Genomic_DNA"/>
</dbReference>
<name>X1AED1_9ZZZZ</name>
<gene>
    <name evidence="2" type="ORF">S01H4_05410</name>
</gene>
<dbReference type="InterPro" id="IPR038717">
    <property type="entry name" value="Tc1-like_DDE_dom"/>
</dbReference>
<dbReference type="Gene3D" id="3.30.420.10">
    <property type="entry name" value="Ribonuclease H-like superfamily/Ribonuclease H"/>
    <property type="match status" value="1"/>
</dbReference>
<comment type="caution">
    <text evidence="2">The sequence shown here is derived from an EMBL/GenBank/DDBJ whole genome shotgun (WGS) entry which is preliminary data.</text>
</comment>
<evidence type="ECO:0000259" key="1">
    <source>
        <dbReference type="Pfam" id="PF13358"/>
    </source>
</evidence>
<accession>X1AED1</accession>
<proteinExistence type="predicted"/>
<dbReference type="GO" id="GO:0003676">
    <property type="term" value="F:nucleic acid binding"/>
    <property type="evidence" value="ECO:0007669"/>
    <property type="project" value="InterPro"/>
</dbReference>